<evidence type="ECO:0000256" key="1">
    <source>
        <dbReference type="ARBA" id="ARBA00022679"/>
    </source>
</evidence>
<dbReference type="Gene3D" id="3.65.10.10">
    <property type="entry name" value="Enolpyruvate transferase domain"/>
    <property type="match status" value="2"/>
</dbReference>
<sequence>MNLAVVPGKPLSGTASLPGDKSISHRAALFAALSSGECRVDNFLVAGVTQVMLDALSALGIEWRIDGTSLQVKGAGLRRMTASQDPIRLDCGNSGTTMRLLAGAVAALGLPVILDGSDRLRGRPMRRIVTPMQRMGVGIQASLEGTAPLALSARPGNQKLRPIDYTLPVASAQVKSCLLLAALAA</sequence>
<evidence type="ECO:0000259" key="2">
    <source>
        <dbReference type="Pfam" id="PF00275"/>
    </source>
</evidence>
<keyword evidence="1" id="KW-0808">Transferase</keyword>
<evidence type="ECO:0000313" key="3">
    <source>
        <dbReference type="EMBL" id="GAH46128.1"/>
    </source>
</evidence>
<dbReference type="InterPro" id="IPR023193">
    <property type="entry name" value="EPSP_synthase_CS"/>
</dbReference>
<dbReference type="EMBL" id="BARU01010243">
    <property type="protein sequence ID" value="GAH46128.1"/>
    <property type="molecule type" value="Genomic_DNA"/>
</dbReference>
<name>X1HLF1_9ZZZZ</name>
<feature type="non-terminal residue" evidence="3">
    <location>
        <position position="185"/>
    </location>
</feature>
<proteinExistence type="predicted"/>
<organism evidence="3">
    <name type="scientific">marine sediment metagenome</name>
    <dbReference type="NCBI Taxonomy" id="412755"/>
    <lineage>
        <taxon>unclassified sequences</taxon>
        <taxon>metagenomes</taxon>
        <taxon>ecological metagenomes</taxon>
    </lineage>
</organism>
<dbReference type="InterPro" id="IPR001986">
    <property type="entry name" value="Enolpyruvate_Tfrase_dom"/>
</dbReference>
<protein>
    <recommendedName>
        <fullName evidence="2">Enolpyruvate transferase domain-containing protein</fullName>
    </recommendedName>
</protein>
<dbReference type="PROSITE" id="PS00104">
    <property type="entry name" value="EPSP_SYNTHASE_1"/>
    <property type="match status" value="1"/>
</dbReference>
<dbReference type="PANTHER" id="PTHR21090">
    <property type="entry name" value="AROM/DEHYDROQUINATE SYNTHASE"/>
    <property type="match status" value="1"/>
</dbReference>
<dbReference type="GO" id="GO:0003866">
    <property type="term" value="F:3-phosphoshikimate 1-carboxyvinyltransferase activity"/>
    <property type="evidence" value="ECO:0007669"/>
    <property type="project" value="TreeGrafter"/>
</dbReference>
<gene>
    <name evidence="3" type="ORF">S03H2_19589</name>
</gene>
<dbReference type="InterPro" id="IPR013792">
    <property type="entry name" value="RNA3'P_cycl/enolpyr_Trfase_a/b"/>
</dbReference>
<dbReference type="Pfam" id="PF00275">
    <property type="entry name" value="EPSP_synthase"/>
    <property type="match status" value="1"/>
</dbReference>
<comment type="caution">
    <text evidence="3">The sequence shown here is derived from an EMBL/GenBank/DDBJ whole genome shotgun (WGS) entry which is preliminary data.</text>
</comment>
<dbReference type="AlphaFoldDB" id="X1HLF1"/>
<accession>X1HLF1</accession>
<dbReference type="GO" id="GO:0009423">
    <property type="term" value="P:chorismate biosynthetic process"/>
    <property type="evidence" value="ECO:0007669"/>
    <property type="project" value="TreeGrafter"/>
</dbReference>
<reference evidence="3" key="1">
    <citation type="journal article" date="2014" name="Front. Microbiol.">
        <title>High frequency of phylogenetically diverse reductive dehalogenase-homologous genes in deep subseafloor sedimentary metagenomes.</title>
        <authorList>
            <person name="Kawai M."/>
            <person name="Futagami T."/>
            <person name="Toyoda A."/>
            <person name="Takaki Y."/>
            <person name="Nishi S."/>
            <person name="Hori S."/>
            <person name="Arai W."/>
            <person name="Tsubouchi T."/>
            <person name="Morono Y."/>
            <person name="Uchiyama I."/>
            <person name="Ito T."/>
            <person name="Fujiyama A."/>
            <person name="Inagaki F."/>
            <person name="Takami H."/>
        </authorList>
    </citation>
    <scope>NUCLEOTIDE SEQUENCE</scope>
    <source>
        <strain evidence="3">Expedition CK06-06</strain>
    </source>
</reference>
<dbReference type="PANTHER" id="PTHR21090:SF5">
    <property type="entry name" value="PENTAFUNCTIONAL AROM POLYPEPTIDE"/>
    <property type="match status" value="1"/>
</dbReference>
<dbReference type="SUPFAM" id="SSF55205">
    <property type="entry name" value="EPT/RTPC-like"/>
    <property type="match status" value="1"/>
</dbReference>
<feature type="domain" description="Enolpyruvate transferase" evidence="2">
    <location>
        <begin position="7"/>
        <end position="185"/>
    </location>
</feature>
<dbReference type="InterPro" id="IPR036968">
    <property type="entry name" value="Enolpyruvate_Tfrase_sf"/>
</dbReference>